<dbReference type="STRING" id="332977.SAMN05421740_103695"/>
<dbReference type="InterPro" id="IPR031107">
    <property type="entry name" value="Small_HSP"/>
</dbReference>
<dbReference type="RefSeq" id="WP_090605325.1">
    <property type="nucleotide sequence ID" value="NZ_FNZR01000003.1"/>
</dbReference>
<dbReference type="EMBL" id="FNZR01000003">
    <property type="protein sequence ID" value="SEL16373.1"/>
    <property type="molecule type" value="Genomic_DNA"/>
</dbReference>
<dbReference type="PANTHER" id="PTHR11527">
    <property type="entry name" value="HEAT-SHOCK PROTEIN 20 FAMILY MEMBER"/>
    <property type="match status" value="1"/>
</dbReference>
<dbReference type="Gene3D" id="2.60.40.790">
    <property type="match status" value="1"/>
</dbReference>
<dbReference type="Proteomes" id="UP000198916">
    <property type="component" value="Unassembled WGS sequence"/>
</dbReference>
<keyword evidence="5" id="KW-1185">Reference proteome</keyword>
<organism evidence="4 5">
    <name type="scientific">Parapedobacter koreensis</name>
    <dbReference type="NCBI Taxonomy" id="332977"/>
    <lineage>
        <taxon>Bacteria</taxon>
        <taxon>Pseudomonadati</taxon>
        <taxon>Bacteroidota</taxon>
        <taxon>Sphingobacteriia</taxon>
        <taxon>Sphingobacteriales</taxon>
        <taxon>Sphingobacteriaceae</taxon>
        <taxon>Parapedobacter</taxon>
    </lineage>
</organism>
<dbReference type="AlphaFoldDB" id="A0A1H7MYT0"/>
<evidence type="ECO:0000256" key="2">
    <source>
        <dbReference type="RuleBase" id="RU003616"/>
    </source>
</evidence>
<dbReference type="PROSITE" id="PS01031">
    <property type="entry name" value="SHSP"/>
    <property type="match status" value="1"/>
</dbReference>
<dbReference type="InterPro" id="IPR002068">
    <property type="entry name" value="A-crystallin/Hsp20_dom"/>
</dbReference>
<proteinExistence type="inferred from homology"/>
<evidence type="ECO:0000259" key="3">
    <source>
        <dbReference type="PROSITE" id="PS01031"/>
    </source>
</evidence>
<dbReference type="InterPro" id="IPR008978">
    <property type="entry name" value="HSP20-like_chaperone"/>
</dbReference>
<evidence type="ECO:0000256" key="1">
    <source>
        <dbReference type="PROSITE-ProRule" id="PRU00285"/>
    </source>
</evidence>
<sequence>MSMTLRKRDRLPSRMADWLNPISSIWDRDFFDTNLDFFTRRVVSVPSVNITETPNDYVLEVAAPGLKREDFKLAVEDHALSISAENTDEKKEEKDGYCRQEYTFNSFQRSFALPDQVKEGEISATYTDGILKITVPKTTESVAQPAHTIPVS</sequence>
<gene>
    <name evidence="4" type="ORF">SAMN05421740_103695</name>
</gene>
<feature type="domain" description="SHSP" evidence="3">
    <location>
        <begin position="39"/>
        <end position="152"/>
    </location>
</feature>
<evidence type="ECO:0000313" key="5">
    <source>
        <dbReference type="Proteomes" id="UP000198916"/>
    </source>
</evidence>
<reference evidence="5" key="1">
    <citation type="submission" date="2016-10" db="EMBL/GenBank/DDBJ databases">
        <authorList>
            <person name="Varghese N."/>
            <person name="Submissions S."/>
        </authorList>
    </citation>
    <scope>NUCLEOTIDE SEQUENCE [LARGE SCALE GENOMIC DNA]</scope>
    <source>
        <strain evidence="5">Jip14</strain>
    </source>
</reference>
<dbReference type="CDD" id="cd06464">
    <property type="entry name" value="ACD_sHsps-like"/>
    <property type="match status" value="1"/>
</dbReference>
<accession>A0A1H7MYT0</accession>
<keyword evidence="4" id="KW-0346">Stress response</keyword>
<dbReference type="OrthoDB" id="670468at2"/>
<name>A0A1H7MYT0_9SPHI</name>
<evidence type="ECO:0000313" key="4">
    <source>
        <dbReference type="EMBL" id="SEL16373.1"/>
    </source>
</evidence>
<dbReference type="SUPFAM" id="SSF49764">
    <property type="entry name" value="HSP20-like chaperones"/>
    <property type="match status" value="1"/>
</dbReference>
<comment type="similarity">
    <text evidence="1 2">Belongs to the small heat shock protein (HSP20) family.</text>
</comment>
<protein>
    <submittedName>
        <fullName evidence="4">Heat shock protein Hsp20</fullName>
    </submittedName>
</protein>
<dbReference type="Pfam" id="PF00011">
    <property type="entry name" value="HSP20"/>
    <property type="match status" value="1"/>
</dbReference>